<dbReference type="GO" id="GO:0017119">
    <property type="term" value="C:Golgi transport complex"/>
    <property type="evidence" value="ECO:0007669"/>
    <property type="project" value="TreeGrafter"/>
</dbReference>
<comment type="subcellular location">
    <subcellularLocation>
        <location evidence="1">Golgi apparatus membrane</location>
        <topology evidence="1">Peripheral membrane protein</topology>
    </subcellularLocation>
</comment>
<evidence type="ECO:0000256" key="6">
    <source>
        <dbReference type="ARBA" id="ARBA00023034"/>
    </source>
</evidence>
<dbReference type="InterPro" id="IPR048680">
    <property type="entry name" value="COG4_N"/>
</dbReference>
<comment type="similarity">
    <text evidence="2">Belongs to the COG4 family.</text>
</comment>
<evidence type="ECO:0000256" key="5">
    <source>
        <dbReference type="ARBA" id="ARBA00022927"/>
    </source>
</evidence>
<feature type="compositionally biased region" description="Polar residues" evidence="9">
    <location>
        <begin position="1103"/>
        <end position="1116"/>
    </location>
</feature>
<sequence>MSSFSSEVLHWKPTKLEESDSTDISELDALAQEIRAELLIAKEEEERLTECIVDGLKKTEKTLGTSNFQRFFDQCAARVNAEFERSEADARQLSNSLDALSGLAQNISKRVAALDQGKSRVVECLQHVSDLRDLGTCANGVQQAIRDGNFEEAASHIHRFLTLDSIVFKMSDSQDVKDAGYSVKNCYEVLRQASIDLKQQLEQKFDEAKSRGDIATMERLFKLFPLINEHQSGLKRYGAHICDKIAELSEQNYKIMQAGGTDDNRKNVLFADTLTMLFEGIARLVELSQPVIISSYGQDKMLDLIEIIQPQCDKQTKRINPIELDLLLSEVTLMHTRAELFWRFLKRRLNRPADLERKKREGEILTDSKNEDSTKNEFDDPLINEQRDFESEEQREEYIVKMKKQRVERDLKLDLVLNRSGLNTRMQELLGNYVLMEQYYMTNSVQKAISMDIVEDGALTSSLLDDVFFIVRKCIRRSISSSSIDCICAMLNNGVTLLETEFFKCIAAPIKSGYPSVGWTTEAYQTAQSAYTAVLQQSKVVSDTSTSSIEKQRNAFLIGLNNMRSSVECICTLKLGLAEDFEKYLSQITPLESKKLENAVSQLDDFTKRLEQHANLGIVKLCDAAIRAKLKSSADEFLEIPHILSDEELADFEINDPFMSNFILQLDKQLVRFETLLVPENYRMLVSCCAGEVAQQLERVIFKCSFNRLGALFLDREFRELSSYLSSIASWNIREKCTRLSNMVALLNSESLDEAIQLLEQINNSMLSTAILSQNDIKRTLSLREEFQREQINSKALSMANQPGIQQHPQQMRQSFNMVQPQQMMVRMPVMGDDPNGQHYPQQLPPQQLRFSMDKLIKNYKIKNFSFRDLLHNLPANVQMQIKNESNPERKKFLIQEALKHQHQQMYEQQMQQQGGMGMRLPMNVVQPQRLPISQGGGAVYPGQQVIMQQAQIQRIPSQGSFGQSPGQPSQMYMPTNQMGQSIRGAAMHPMPINQPYLQQQFQQQPQQQPIHQLQNQQHIPVAPIIPPQQHSQITPSNSVESNVGMGTLQQSVKSSLLIQHLDPVSHPPTSEDQSAVPVVVDNATGARSQNTPDHQLPRSAGTPLSVNSQQQQNETENPEYKMLLERLCTHKKDVKRLLEHLNIDKPGEMKLKSSLINVIQVMEGTRKGGLVNRDLLKKLLSNVQTVLEQYNIARHFLVAARKLKAAQSSGREMPKEPLFLDPWKDVRHLQINIPEGVLAKKSEEPKKRGADASQKEDVEVPIKRGLLESMAESFSTPEKQAGAISKIKCIDGSELMLNPILSMALGRAVQQGFIFDFDSNHVPISSNCPALHVKFSRKDDKKSNIPTLFLLLPTNYPKSQIKILMESSEGSTAMDIFLEKLDSNLVNTNSLDSVLAVWNSCF</sequence>
<evidence type="ECO:0000256" key="2">
    <source>
        <dbReference type="ARBA" id="ARBA00009215"/>
    </source>
</evidence>
<feature type="domain" description="COG4 transport protein middle alpha-helical bundle" evidence="10">
    <location>
        <begin position="190"/>
        <end position="511"/>
    </location>
</feature>
<evidence type="ECO:0000256" key="7">
    <source>
        <dbReference type="ARBA" id="ARBA00023136"/>
    </source>
</evidence>
<name>A0A1I8B0E4_MELHA</name>
<keyword evidence="6" id="KW-0333">Golgi apparatus</keyword>
<keyword evidence="5" id="KW-0653">Protein transport</keyword>
<reference evidence="12" key="1">
    <citation type="submission" date="2016-11" db="UniProtKB">
        <authorList>
            <consortium name="WormBaseParasite"/>
        </authorList>
    </citation>
    <scope>IDENTIFICATION</scope>
</reference>
<dbReference type="InterPro" id="IPR013167">
    <property type="entry name" value="COG4_M"/>
</dbReference>
<evidence type="ECO:0000256" key="4">
    <source>
        <dbReference type="ARBA" id="ARBA00022448"/>
    </source>
</evidence>
<evidence type="ECO:0000256" key="9">
    <source>
        <dbReference type="SAM" id="MobiDB-lite"/>
    </source>
</evidence>
<keyword evidence="11" id="KW-1185">Reference proteome</keyword>
<evidence type="ECO:0000259" key="10">
    <source>
        <dbReference type="SMART" id="SM00762"/>
    </source>
</evidence>
<proteinExistence type="inferred from homology"/>
<evidence type="ECO:0000313" key="11">
    <source>
        <dbReference type="Proteomes" id="UP000095281"/>
    </source>
</evidence>
<keyword evidence="7" id="KW-0472">Membrane</keyword>
<accession>A0A1I8B0E4</accession>
<evidence type="ECO:0000256" key="3">
    <source>
        <dbReference type="ARBA" id="ARBA00020975"/>
    </source>
</evidence>
<dbReference type="PANTHER" id="PTHR24016:SF0">
    <property type="entry name" value="CONSERVED OLIGOMERIC GOLGI COMPLEX SUBUNIT 4"/>
    <property type="match status" value="1"/>
</dbReference>
<dbReference type="GO" id="GO:0007030">
    <property type="term" value="P:Golgi organization"/>
    <property type="evidence" value="ECO:0007669"/>
    <property type="project" value="TreeGrafter"/>
</dbReference>
<dbReference type="SMART" id="SM00762">
    <property type="entry name" value="Cog4"/>
    <property type="match status" value="1"/>
</dbReference>
<evidence type="ECO:0000256" key="1">
    <source>
        <dbReference type="ARBA" id="ARBA00004395"/>
    </source>
</evidence>
<dbReference type="InterPro" id="IPR048386">
    <property type="entry name" value="Med15_C"/>
</dbReference>
<dbReference type="Proteomes" id="UP000095281">
    <property type="component" value="Unplaced"/>
</dbReference>
<dbReference type="GO" id="GO:0006890">
    <property type="term" value="P:retrograde vesicle-mediated transport, Golgi to endoplasmic reticulum"/>
    <property type="evidence" value="ECO:0007669"/>
    <property type="project" value="TreeGrafter"/>
</dbReference>
<feature type="region of interest" description="Disordered" evidence="9">
    <location>
        <begin position="1086"/>
        <end position="1117"/>
    </location>
</feature>
<organism evidence="11 12">
    <name type="scientific">Meloidogyne hapla</name>
    <name type="common">Root-knot nematode worm</name>
    <dbReference type="NCBI Taxonomy" id="6305"/>
    <lineage>
        <taxon>Eukaryota</taxon>
        <taxon>Metazoa</taxon>
        <taxon>Ecdysozoa</taxon>
        <taxon>Nematoda</taxon>
        <taxon>Chromadorea</taxon>
        <taxon>Rhabditida</taxon>
        <taxon>Tylenchina</taxon>
        <taxon>Tylenchomorpha</taxon>
        <taxon>Tylenchoidea</taxon>
        <taxon>Meloidogynidae</taxon>
        <taxon>Meloidogyninae</taxon>
        <taxon>Meloidogyne</taxon>
    </lineage>
</organism>
<dbReference type="GO" id="GO:0015031">
    <property type="term" value="P:protein transport"/>
    <property type="evidence" value="ECO:0007669"/>
    <property type="project" value="UniProtKB-KW"/>
</dbReference>
<dbReference type="Pfam" id="PF20662">
    <property type="entry name" value="COG4_C"/>
    <property type="match status" value="1"/>
</dbReference>
<dbReference type="WBParaSite" id="MhA1_Contig113.frz3.fgene5">
    <property type="protein sequence ID" value="MhA1_Contig113.frz3.fgene5"/>
    <property type="gene ID" value="MhA1_Contig113.frz3.fgene5"/>
</dbReference>
<dbReference type="Gene3D" id="1.20.58.1970">
    <property type="match status" value="1"/>
</dbReference>
<protein>
    <recommendedName>
        <fullName evidence="3">Conserved oligomeric Golgi complex subunit 4</fullName>
    </recommendedName>
    <alternativeName>
        <fullName evidence="8">Component of oligomeric Golgi complex 4</fullName>
    </alternativeName>
</protein>
<dbReference type="PANTHER" id="PTHR24016">
    <property type="entry name" value="CONSERVED OLIGOMERIC GOLGI COMPLEX SUBUNIT 4"/>
    <property type="match status" value="1"/>
</dbReference>
<evidence type="ECO:0000256" key="8">
    <source>
        <dbReference type="ARBA" id="ARBA00031340"/>
    </source>
</evidence>
<dbReference type="GO" id="GO:0000139">
    <property type="term" value="C:Golgi membrane"/>
    <property type="evidence" value="ECO:0007669"/>
    <property type="project" value="UniProtKB-SubCell"/>
</dbReference>
<dbReference type="Pfam" id="PF21539">
    <property type="entry name" value="Med15_C"/>
    <property type="match status" value="1"/>
</dbReference>
<dbReference type="InterPro" id="IPR048682">
    <property type="entry name" value="COG4"/>
</dbReference>
<dbReference type="Pfam" id="PF08318">
    <property type="entry name" value="COG4_m"/>
    <property type="match status" value="1"/>
</dbReference>
<keyword evidence="4" id="KW-0813">Transport</keyword>
<evidence type="ECO:0000313" key="12">
    <source>
        <dbReference type="WBParaSite" id="MhA1_Contig113.frz3.fgene5"/>
    </source>
</evidence>
<dbReference type="Pfam" id="PF20663">
    <property type="entry name" value="COG4_N"/>
    <property type="match status" value="1"/>
</dbReference>
<dbReference type="Gene3D" id="1.10.287.1060">
    <property type="entry name" value="ESAT-6-like"/>
    <property type="match status" value="1"/>
</dbReference>
<dbReference type="InterPro" id="IPR048684">
    <property type="entry name" value="COG4_C"/>
</dbReference>